<feature type="region of interest" description="Disordered" evidence="1">
    <location>
        <begin position="122"/>
        <end position="175"/>
    </location>
</feature>
<feature type="region of interest" description="Disordered" evidence="1">
    <location>
        <begin position="198"/>
        <end position="241"/>
    </location>
</feature>
<feature type="transmembrane region" description="Helical" evidence="2">
    <location>
        <begin position="20"/>
        <end position="42"/>
    </location>
</feature>
<organism evidence="3 4">
    <name type="scientific">Pyronema omphalodes (strain CBS 100304)</name>
    <name type="common">Pyronema confluens</name>
    <dbReference type="NCBI Taxonomy" id="1076935"/>
    <lineage>
        <taxon>Eukaryota</taxon>
        <taxon>Fungi</taxon>
        <taxon>Dikarya</taxon>
        <taxon>Ascomycota</taxon>
        <taxon>Pezizomycotina</taxon>
        <taxon>Pezizomycetes</taxon>
        <taxon>Pezizales</taxon>
        <taxon>Pyronemataceae</taxon>
        <taxon>Pyronema</taxon>
    </lineage>
</organism>
<reference evidence="3 4" key="1">
    <citation type="journal article" date="2013" name="PLoS Genet.">
        <title>The genome and development-dependent transcriptomes of Pyronema confluens: a window into fungal evolution.</title>
        <authorList>
            <person name="Traeger S."/>
            <person name="Altegoer F."/>
            <person name="Freitag M."/>
            <person name="Gabaldon T."/>
            <person name="Kempken F."/>
            <person name="Kumar A."/>
            <person name="Marcet-Houben M."/>
            <person name="Poggeler S."/>
            <person name="Stajich J.E."/>
            <person name="Nowrousian M."/>
        </authorList>
    </citation>
    <scope>NUCLEOTIDE SEQUENCE [LARGE SCALE GENOMIC DNA]</scope>
    <source>
        <strain evidence="4">CBS 100304</strain>
        <tissue evidence="3">Vegetative mycelium</tissue>
    </source>
</reference>
<gene>
    <name evidence="3" type="ORF">PCON_07698</name>
</gene>
<feature type="compositionally biased region" description="Low complexity" evidence="1">
    <location>
        <begin position="484"/>
        <end position="502"/>
    </location>
</feature>
<protein>
    <submittedName>
        <fullName evidence="3">Uncharacterized protein</fullName>
    </submittedName>
</protein>
<dbReference type="AlphaFoldDB" id="U4LRI9"/>
<evidence type="ECO:0000256" key="2">
    <source>
        <dbReference type="SAM" id="Phobius"/>
    </source>
</evidence>
<feature type="compositionally biased region" description="Basic and acidic residues" evidence="1">
    <location>
        <begin position="52"/>
        <end position="66"/>
    </location>
</feature>
<feature type="compositionally biased region" description="Pro residues" evidence="1">
    <location>
        <begin position="503"/>
        <end position="517"/>
    </location>
</feature>
<feature type="compositionally biased region" description="Basic and acidic residues" evidence="1">
    <location>
        <begin position="92"/>
        <end position="102"/>
    </location>
</feature>
<sequence>MSGRADQRGSPDESVSPRVIVPVVTVIAVVVLIVFTLAVFVMMRAYNKRRKQAQEKKDASRWRDSADSEGAWHNQDLENGMAQSGTRMASLEGRRSREEAKPKRSTFVLKAPVPAAFRMTFQSAKRDSVKQDSVPRTGKNSESAHHDDISGSPKSKYTIENGLEEGSSSSINRMTSGTMGKLEQITGSQFSNSIYDQQYDEQQGSTASLDREQLKNTLALPPRRRRRSISQPNLRINIPPVNHGRSLSVNTDISPATTNGDFEFSPISPTSISEAMSVLAPPPPASATTAFPSTYPNIAALTQANINVSNAILSRQSLPHHPSFSGISISREQLGNGNSGGSGGHRATQYTSKLSPQFSPRFSPPLRNHEQIQLDIMSPTGQIRRYSNSSLNLNAPALSATFGNFDHGDHDDLDNRPLSMASSIGSFCFGRSGPGDENSDGISTQRHSWNGRSVLLLDDPNLSMTSLRPIARRADTDRTATGMSARTARSLRRAATTAGRSPSPSPVPSPLPSPLPSPHQLQQLNVDHRISMNYDKASIYSAPNSARSSLNVGGGLAPAPIRSHPVQVITNNQQSRQRAQRPKTFDGSHGFAGLEGLADLRMEMGRGDARDDREASAPAPKREDYEQRMMRRNREIEEEDFVFQPERASFVFL</sequence>
<dbReference type="Proteomes" id="UP000018144">
    <property type="component" value="Unassembled WGS sequence"/>
</dbReference>
<accession>U4LRI9</accession>
<keyword evidence="2" id="KW-0472">Membrane</keyword>
<dbReference type="OrthoDB" id="5401189at2759"/>
<feature type="compositionally biased region" description="Polar residues" evidence="1">
    <location>
        <begin position="166"/>
        <end position="175"/>
    </location>
</feature>
<evidence type="ECO:0000313" key="4">
    <source>
        <dbReference type="Proteomes" id="UP000018144"/>
    </source>
</evidence>
<evidence type="ECO:0000313" key="3">
    <source>
        <dbReference type="EMBL" id="CCX29901.1"/>
    </source>
</evidence>
<feature type="region of interest" description="Disordered" evidence="1">
    <location>
        <begin position="472"/>
        <end position="520"/>
    </location>
</feature>
<feature type="region of interest" description="Disordered" evidence="1">
    <location>
        <begin position="572"/>
        <end position="592"/>
    </location>
</feature>
<dbReference type="EMBL" id="HF935393">
    <property type="protein sequence ID" value="CCX29901.1"/>
    <property type="molecule type" value="Genomic_DNA"/>
</dbReference>
<keyword evidence="2" id="KW-1133">Transmembrane helix</keyword>
<feature type="region of interest" description="Disordered" evidence="1">
    <location>
        <begin position="50"/>
        <end position="107"/>
    </location>
</feature>
<name>U4LRI9_PYROM</name>
<feature type="region of interest" description="Disordered" evidence="1">
    <location>
        <begin position="607"/>
        <end position="627"/>
    </location>
</feature>
<evidence type="ECO:0000256" key="1">
    <source>
        <dbReference type="SAM" id="MobiDB-lite"/>
    </source>
</evidence>
<keyword evidence="4" id="KW-1185">Reference proteome</keyword>
<feature type="compositionally biased region" description="Polar residues" evidence="1">
    <location>
        <begin position="198"/>
        <end position="208"/>
    </location>
</feature>
<proteinExistence type="predicted"/>
<keyword evidence="2" id="KW-0812">Transmembrane</keyword>
<dbReference type="OMA" id="HATDETS"/>